<accession>A0A8D8U0B1</accession>
<evidence type="ECO:0000256" key="1">
    <source>
        <dbReference type="SAM" id="MobiDB-lite"/>
    </source>
</evidence>
<proteinExistence type="predicted"/>
<evidence type="ECO:0000313" key="2">
    <source>
        <dbReference type="EMBL" id="CAG6696076.1"/>
    </source>
</evidence>
<protein>
    <submittedName>
        <fullName evidence="2">Uncharacterized protein</fullName>
    </submittedName>
</protein>
<feature type="compositionally biased region" description="Low complexity" evidence="1">
    <location>
        <begin position="95"/>
        <end position="110"/>
    </location>
</feature>
<organism evidence="2">
    <name type="scientific">Cacopsylla melanoneura</name>
    <dbReference type="NCBI Taxonomy" id="428564"/>
    <lineage>
        <taxon>Eukaryota</taxon>
        <taxon>Metazoa</taxon>
        <taxon>Ecdysozoa</taxon>
        <taxon>Arthropoda</taxon>
        <taxon>Hexapoda</taxon>
        <taxon>Insecta</taxon>
        <taxon>Pterygota</taxon>
        <taxon>Neoptera</taxon>
        <taxon>Paraneoptera</taxon>
        <taxon>Hemiptera</taxon>
        <taxon>Sternorrhyncha</taxon>
        <taxon>Psylloidea</taxon>
        <taxon>Psyllidae</taxon>
        <taxon>Psyllinae</taxon>
        <taxon>Cacopsylla</taxon>
    </lineage>
</organism>
<dbReference type="AlphaFoldDB" id="A0A8D8U0B1"/>
<feature type="region of interest" description="Disordered" evidence="1">
    <location>
        <begin position="77"/>
        <end position="125"/>
    </location>
</feature>
<feature type="compositionally biased region" description="Basic residues" evidence="1">
    <location>
        <begin position="113"/>
        <end position="125"/>
    </location>
</feature>
<dbReference type="EMBL" id="HBUF01327141">
    <property type="protein sequence ID" value="CAG6696076.1"/>
    <property type="molecule type" value="Transcribed_RNA"/>
</dbReference>
<reference evidence="2" key="1">
    <citation type="submission" date="2021-05" db="EMBL/GenBank/DDBJ databases">
        <authorList>
            <person name="Alioto T."/>
            <person name="Alioto T."/>
            <person name="Gomez Garrido J."/>
        </authorList>
    </citation>
    <scope>NUCLEOTIDE SEQUENCE</scope>
</reference>
<name>A0A8D8U0B1_9HEMI</name>
<sequence>MSFKKGTEAFIGHQIQSFLAKANKGLESVKREIKRSERVPFQMERRGDKWRQQEQFFFFLQKVQKVDRKNVKNIHNLHKQRREKVTSSRLKTNLSQQQTTTTTSQSATQAGSVKRKGQKYNWGRRTKYQKGVAKFKKYYLR</sequence>